<evidence type="ECO:0008006" key="4">
    <source>
        <dbReference type="Google" id="ProtNLM"/>
    </source>
</evidence>
<name>A0A2T4JUI9_9RHOB</name>
<dbReference type="OrthoDB" id="9785076at2"/>
<sequence>MTLETSATLAEAKTGLRLPITIAALLRGKRHVYVAPDRLDDHLLSDIGLRRDRIDGMAKALSRSNRRHRGASAPGSPTA</sequence>
<accession>A0A2T4JUI9</accession>
<dbReference type="RefSeq" id="WP_107664052.1">
    <property type="nucleotide sequence ID" value="NZ_PZKG01000045.1"/>
</dbReference>
<dbReference type="EMBL" id="PZKG01000045">
    <property type="protein sequence ID" value="PTE21590.1"/>
    <property type="molecule type" value="Genomic_DNA"/>
</dbReference>
<reference evidence="2 3" key="1">
    <citation type="submission" date="2018-03" db="EMBL/GenBank/DDBJ databases">
        <title>Cereibacter changlensis.</title>
        <authorList>
            <person name="Meyer T.E."/>
            <person name="Miller S."/>
            <person name="Lodha T."/>
            <person name="Gandham S."/>
            <person name="Chintalapati S."/>
            <person name="Chintalapati V.R."/>
        </authorList>
    </citation>
    <scope>NUCLEOTIDE SEQUENCE [LARGE SCALE GENOMIC DNA]</scope>
    <source>
        <strain evidence="2 3">JA139</strain>
    </source>
</reference>
<dbReference type="Proteomes" id="UP000241010">
    <property type="component" value="Unassembled WGS sequence"/>
</dbReference>
<evidence type="ECO:0000313" key="2">
    <source>
        <dbReference type="EMBL" id="PTE21590.1"/>
    </source>
</evidence>
<evidence type="ECO:0000313" key="3">
    <source>
        <dbReference type="Proteomes" id="UP000241010"/>
    </source>
</evidence>
<protein>
    <recommendedName>
        <fullName evidence="4">DUF1127 domain-containing protein</fullName>
    </recommendedName>
</protein>
<comment type="caution">
    <text evidence="2">The sequence shown here is derived from an EMBL/GenBank/DDBJ whole genome shotgun (WGS) entry which is preliminary data.</text>
</comment>
<keyword evidence="3" id="KW-1185">Reference proteome</keyword>
<proteinExistence type="predicted"/>
<feature type="region of interest" description="Disordered" evidence="1">
    <location>
        <begin position="60"/>
        <end position="79"/>
    </location>
</feature>
<organism evidence="2 3">
    <name type="scientific">Cereibacter changlensis JA139</name>
    <dbReference type="NCBI Taxonomy" id="1188249"/>
    <lineage>
        <taxon>Bacteria</taxon>
        <taxon>Pseudomonadati</taxon>
        <taxon>Pseudomonadota</taxon>
        <taxon>Alphaproteobacteria</taxon>
        <taxon>Rhodobacterales</taxon>
        <taxon>Paracoccaceae</taxon>
        <taxon>Cereibacter</taxon>
    </lineage>
</organism>
<gene>
    <name evidence="2" type="ORF">C5F48_11465</name>
</gene>
<dbReference type="AlphaFoldDB" id="A0A2T4JUI9"/>
<evidence type="ECO:0000256" key="1">
    <source>
        <dbReference type="SAM" id="MobiDB-lite"/>
    </source>
</evidence>